<dbReference type="InterPro" id="IPR026715">
    <property type="entry name" value="SPATC1"/>
</dbReference>
<proteinExistence type="predicted"/>
<evidence type="ECO:0000313" key="5">
    <source>
        <dbReference type="Proteomes" id="UP000824219"/>
    </source>
</evidence>
<evidence type="ECO:0000256" key="1">
    <source>
        <dbReference type="SAM" id="Coils"/>
    </source>
</evidence>
<feature type="coiled-coil region" evidence="1">
    <location>
        <begin position="9"/>
        <end position="36"/>
    </location>
</feature>
<dbReference type="Proteomes" id="UP000824219">
    <property type="component" value="Linkage Group LG23"/>
</dbReference>
<dbReference type="OrthoDB" id="6114770at2759"/>
<name>A0A9D3NBS4_9TELE</name>
<evidence type="ECO:0000256" key="2">
    <source>
        <dbReference type="SAM" id="MobiDB-lite"/>
    </source>
</evidence>
<comment type="caution">
    <text evidence="4">The sequence shown here is derived from an EMBL/GenBank/DDBJ whole genome shotgun (WGS) entry which is preliminary data.</text>
</comment>
<evidence type="ECO:0000259" key="3">
    <source>
        <dbReference type="Pfam" id="PF15059"/>
    </source>
</evidence>
<dbReference type="Pfam" id="PF15059">
    <property type="entry name" value="Speriolin_C"/>
    <property type="match status" value="1"/>
</dbReference>
<protein>
    <recommendedName>
        <fullName evidence="3">Speriolin C-terminal domain-containing protein</fullName>
    </recommendedName>
</protein>
<accession>A0A9D3NBS4</accession>
<feature type="region of interest" description="Disordered" evidence="2">
    <location>
        <begin position="89"/>
        <end position="111"/>
    </location>
</feature>
<gene>
    <name evidence="4" type="ORF">KOW79_019067</name>
</gene>
<keyword evidence="1" id="KW-0175">Coiled coil</keyword>
<reference evidence="4 5" key="1">
    <citation type="submission" date="2021-06" db="EMBL/GenBank/DDBJ databases">
        <title>Chromosome-level genome assembly of the red-tail catfish (Hemibagrus wyckioides).</title>
        <authorList>
            <person name="Shao F."/>
        </authorList>
    </citation>
    <scope>NUCLEOTIDE SEQUENCE [LARGE SCALE GENOMIC DNA]</scope>
    <source>
        <strain evidence="4">EC202008001</strain>
        <tissue evidence="4">Blood</tissue>
    </source>
</reference>
<evidence type="ECO:0000313" key="4">
    <source>
        <dbReference type="EMBL" id="KAG7318032.1"/>
    </source>
</evidence>
<feature type="domain" description="Speriolin C-terminal" evidence="3">
    <location>
        <begin position="119"/>
        <end position="264"/>
    </location>
</feature>
<dbReference type="EMBL" id="JAHKSW010000023">
    <property type="protein sequence ID" value="KAG7318032.1"/>
    <property type="molecule type" value="Genomic_DNA"/>
</dbReference>
<dbReference type="GO" id="GO:0005813">
    <property type="term" value="C:centrosome"/>
    <property type="evidence" value="ECO:0007669"/>
    <property type="project" value="TreeGrafter"/>
</dbReference>
<organism evidence="4 5">
    <name type="scientific">Hemibagrus wyckioides</name>
    <dbReference type="NCBI Taxonomy" id="337641"/>
    <lineage>
        <taxon>Eukaryota</taxon>
        <taxon>Metazoa</taxon>
        <taxon>Chordata</taxon>
        <taxon>Craniata</taxon>
        <taxon>Vertebrata</taxon>
        <taxon>Euteleostomi</taxon>
        <taxon>Actinopterygii</taxon>
        <taxon>Neopterygii</taxon>
        <taxon>Teleostei</taxon>
        <taxon>Ostariophysi</taxon>
        <taxon>Siluriformes</taxon>
        <taxon>Bagridae</taxon>
        <taxon>Hemibagrus</taxon>
    </lineage>
</organism>
<keyword evidence="5" id="KW-1185">Reference proteome</keyword>
<dbReference type="PANTHER" id="PTHR22192:SF17">
    <property type="entry name" value="SPERIOLIN-LIKE PROTEIN"/>
    <property type="match status" value="1"/>
</dbReference>
<sequence length="290" mass="32962">MDEREFDFTASLLLQNEKLRREVEDLKTMLSLVMENLELRSRLDSFSSARDTVMEEHELRAGKKSTFQWHDSSVNESLFRAGLIAPHHTSSPLRTPASRPAGPGTSFSSAQGVKERQRLLGEIGFQLERRILSHVFYKNTRLYGFTVNNIQEKIIQVSTHPLTGQVDKAYRSELTKRYVDLMDRLSALGYNMTLHPPFTEFIINMYGILAVRPDTCTARGQGYNNLDDMRCAMLEAVPPSLLKDLLVLFSCLCYLAEKDGKPLILCDLNRASVRVMNWLRAGSLDVVDGR</sequence>
<dbReference type="PANTHER" id="PTHR22192">
    <property type="entry name" value="SPERIOLIN"/>
    <property type="match status" value="1"/>
</dbReference>
<dbReference type="AlphaFoldDB" id="A0A9D3NBS4"/>
<dbReference type="InterPro" id="IPR029384">
    <property type="entry name" value="Speriolin_C"/>
</dbReference>